<proteinExistence type="predicted"/>
<accession>A0A0S4IWJ9</accession>
<keyword evidence="2" id="KW-1185">Reference proteome</keyword>
<feature type="non-terminal residue" evidence="1">
    <location>
        <position position="39"/>
    </location>
</feature>
<sequence>MLRKEAQVALPNSGETYIAEDGTVSMVLDDNHDQDYEPW</sequence>
<dbReference type="VEuPathDB" id="TriTrypDB:BSAL_04365"/>
<name>A0A0S4IWJ9_BODSA</name>
<dbReference type="Proteomes" id="UP000051952">
    <property type="component" value="Unassembled WGS sequence"/>
</dbReference>
<dbReference type="AlphaFoldDB" id="A0A0S4IWJ9"/>
<protein>
    <submittedName>
        <fullName evidence="1">Uncharacterized protein</fullName>
    </submittedName>
</protein>
<organism evidence="1 2">
    <name type="scientific">Bodo saltans</name>
    <name type="common">Flagellated protozoan</name>
    <dbReference type="NCBI Taxonomy" id="75058"/>
    <lineage>
        <taxon>Eukaryota</taxon>
        <taxon>Discoba</taxon>
        <taxon>Euglenozoa</taxon>
        <taxon>Kinetoplastea</taxon>
        <taxon>Metakinetoplastina</taxon>
        <taxon>Eubodonida</taxon>
        <taxon>Bodonidae</taxon>
        <taxon>Bodo</taxon>
    </lineage>
</organism>
<reference evidence="2" key="1">
    <citation type="submission" date="2015-09" db="EMBL/GenBank/DDBJ databases">
        <authorList>
            <consortium name="Pathogen Informatics"/>
        </authorList>
    </citation>
    <scope>NUCLEOTIDE SEQUENCE [LARGE SCALE GENOMIC DNA]</scope>
    <source>
        <strain evidence="2">Lake Konstanz</strain>
    </source>
</reference>
<dbReference type="OrthoDB" id="6344460at2759"/>
<gene>
    <name evidence="1" type="ORF">BSAL_04365</name>
</gene>
<evidence type="ECO:0000313" key="2">
    <source>
        <dbReference type="Proteomes" id="UP000051952"/>
    </source>
</evidence>
<evidence type="ECO:0000313" key="1">
    <source>
        <dbReference type="EMBL" id="CUF99394.1"/>
    </source>
</evidence>
<dbReference type="EMBL" id="CYKH01000482">
    <property type="protein sequence ID" value="CUF99394.1"/>
    <property type="molecule type" value="Genomic_DNA"/>
</dbReference>